<dbReference type="AlphaFoldDB" id="C5B4R0"/>
<proteinExistence type="predicted"/>
<keyword evidence="2" id="KW-1185">Reference proteome</keyword>
<dbReference type="KEGG" id="mea:Mex_2p0595"/>
<accession>C5B4R0</accession>
<gene>
    <name evidence="1" type="ordered locus">MexAM1_META2p0595</name>
</gene>
<dbReference type="Proteomes" id="UP000009081">
    <property type="component" value="Plasmid megaplasmid"/>
</dbReference>
<reference evidence="1 2" key="1">
    <citation type="journal article" date="2009" name="PLoS ONE">
        <title>Methylobacterium genome sequences: a reference blueprint to investigate microbial metabolism of C1 compounds from natural and industrial sources.</title>
        <authorList>
            <person name="Vuilleumier S."/>
            <person name="Chistoserdova L."/>
            <person name="Lee M.-C."/>
            <person name="Bringel F."/>
            <person name="Lajus A."/>
            <person name="Zhou Y."/>
            <person name="Gourion B."/>
            <person name="Barbe V."/>
            <person name="Chang J."/>
            <person name="Cruveiller S."/>
            <person name="Dossat C."/>
            <person name="Gillett W."/>
            <person name="Gruffaz C."/>
            <person name="Haugen E."/>
            <person name="Hourcade E."/>
            <person name="Levy R."/>
            <person name="Mangenot S."/>
            <person name="Muller E."/>
            <person name="Nadalig T."/>
            <person name="Pagni M."/>
            <person name="Penny C."/>
            <person name="Peyraud R."/>
            <person name="Robinson D.G."/>
            <person name="Roche D."/>
            <person name="Rouy Z."/>
            <person name="Saenampechek C."/>
            <person name="Salvignol G."/>
            <person name="Vallenet D."/>
            <person name="Wu Z."/>
            <person name="Marx C.J."/>
            <person name="Vorholt J.A."/>
            <person name="Olson M.V."/>
            <person name="Kaul R."/>
            <person name="Weissenbach J."/>
            <person name="Medigue C."/>
            <person name="Lidstrom M.E."/>
        </authorList>
    </citation>
    <scope>NUCLEOTIDE SEQUENCE [LARGE SCALE GENOMIC DNA]</scope>
    <source>
        <strain evidence="2">ATCC 14718 / DSM 1338 / JCM 2805 / NCIMB 9133 / AM1</strain>
    </source>
</reference>
<dbReference type="RefSeq" id="WP_012753893.1">
    <property type="nucleotide sequence ID" value="NC_012811.1"/>
</dbReference>
<evidence type="ECO:0000313" key="1">
    <source>
        <dbReference type="EMBL" id="ACS43442.1"/>
    </source>
</evidence>
<dbReference type="EMBL" id="CP001511">
    <property type="protein sequence ID" value="ACS43442.1"/>
    <property type="molecule type" value="Genomic_DNA"/>
</dbReference>
<name>C5B4R0_METEA</name>
<evidence type="ECO:0000313" key="2">
    <source>
        <dbReference type="Proteomes" id="UP000009081"/>
    </source>
</evidence>
<organism evidence="1 2">
    <name type="scientific">Methylorubrum extorquens (strain ATCC 14718 / DSM 1338 / JCM 2805 / NCIMB 9133 / AM1)</name>
    <name type="common">Methylobacterium extorquens</name>
    <dbReference type="NCBI Taxonomy" id="272630"/>
    <lineage>
        <taxon>Bacteria</taxon>
        <taxon>Pseudomonadati</taxon>
        <taxon>Pseudomonadota</taxon>
        <taxon>Alphaproteobacteria</taxon>
        <taxon>Hyphomicrobiales</taxon>
        <taxon>Methylobacteriaceae</taxon>
        <taxon>Methylorubrum</taxon>
    </lineage>
</organism>
<keyword evidence="1" id="KW-0614">Plasmid</keyword>
<dbReference type="HOGENOM" id="CLU_1419991_0_0_5"/>
<sequence>MFGLNFFTRRRAQRATFAARAALAGAFAGQPPAERAAIMAVANAILASVAARHGDAVLLRPAALRKDEAAAIIAELSVSITKLSLSLDRLSDRDFGDPVLDGVHRQMRATELVVGTLGTALDPSGKRIVAEAWSALYGARRHAKAAVAALLAFQEETGISPVPEGVPSRPADLLAMATTAPPFLRARTAAA</sequence>
<geneLocation type="plasmid" evidence="1 2">
    <name>megaplasmid</name>
</geneLocation>
<protein>
    <submittedName>
        <fullName evidence="1">Uncharacterized protein</fullName>
    </submittedName>
</protein>